<dbReference type="InterPro" id="IPR057125">
    <property type="entry name" value="NXF1/2/3/5-like_LRR"/>
</dbReference>
<dbReference type="InterPro" id="IPR001611">
    <property type="entry name" value="Leu-rich_rpt"/>
</dbReference>
<evidence type="ECO:0000259" key="10">
    <source>
        <dbReference type="PROSITE" id="PS51281"/>
    </source>
</evidence>
<dbReference type="PROSITE" id="PS50177">
    <property type="entry name" value="NTF2_DOMAIN"/>
    <property type="match status" value="1"/>
</dbReference>
<protein>
    <submittedName>
        <fullName evidence="12 13">Nuclear RNA export factor 1-like</fullName>
    </submittedName>
</protein>
<dbReference type="Pfam" id="PF24048">
    <property type="entry name" value="LRR_NXF1-5"/>
    <property type="match status" value="1"/>
</dbReference>
<evidence type="ECO:0000256" key="1">
    <source>
        <dbReference type="ARBA" id="ARBA00004123"/>
    </source>
</evidence>
<keyword evidence="5" id="KW-0677">Repeat</keyword>
<name>A0A6J1SNV3_FRAOC</name>
<evidence type="ECO:0000256" key="2">
    <source>
        <dbReference type="ARBA" id="ARBA00009285"/>
    </source>
</evidence>
<comment type="similarity">
    <text evidence="2">Belongs to the NXF family.</text>
</comment>
<dbReference type="Gene3D" id="3.10.450.50">
    <property type="match status" value="1"/>
</dbReference>
<dbReference type="InterPro" id="IPR032675">
    <property type="entry name" value="LRR_dom_sf"/>
</dbReference>
<keyword evidence="6" id="KW-0509">mRNA transport</keyword>
<organism evidence="11 12">
    <name type="scientific">Frankliniella occidentalis</name>
    <name type="common">Western flower thrips</name>
    <name type="synonym">Euthrips occidentalis</name>
    <dbReference type="NCBI Taxonomy" id="133901"/>
    <lineage>
        <taxon>Eukaryota</taxon>
        <taxon>Metazoa</taxon>
        <taxon>Ecdysozoa</taxon>
        <taxon>Arthropoda</taxon>
        <taxon>Hexapoda</taxon>
        <taxon>Insecta</taxon>
        <taxon>Pterygota</taxon>
        <taxon>Neoptera</taxon>
        <taxon>Paraneoptera</taxon>
        <taxon>Thysanoptera</taxon>
        <taxon>Terebrantia</taxon>
        <taxon>Thripoidea</taxon>
        <taxon>Thripidae</taxon>
        <taxon>Frankliniella</taxon>
    </lineage>
</organism>
<dbReference type="GO" id="GO:0005634">
    <property type="term" value="C:nucleus"/>
    <property type="evidence" value="ECO:0007669"/>
    <property type="project" value="UniProtKB-SubCell"/>
</dbReference>
<keyword evidence="4" id="KW-0433">Leucine-rich repeat</keyword>
<feature type="compositionally biased region" description="Polar residues" evidence="8">
    <location>
        <begin position="117"/>
        <end position="133"/>
    </location>
</feature>
<dbReference type="InterPro" id="IPR032710">
    <property type="entry name" value="NTF2-like_dom_sf"/>
</dbReference>
<evidence type="ECO:0000313" key="11">
    <source>
        <dbReference type="Proteomes" id="UP000504606"/>
    </source>
</evidence>
<dbReference type="InterPro" id="IPR002075">
    <property type="entry name" value="NTF2_dom"/>
</dbReference>
<evidence type="ECO:0000256" key="3">
    <source>
        <dbReference type="ARBA" id="ARBA00022448"/>
    </source>
</evidence>
<dbReference type="Pfam" id="PF22602">
    <property type="entry name" value="NXF_NTF2"/>
    <property type="match status" value="1"/>
</dbReference>
<evidence type="ECO:0000313" key="12">
    <source>
        <dbReference type="RefSeq" id="XP_026280226.1"/>
    </source>
</evidence>
<dbReference type="GO" id="GO:0003723">
    <property type="term" value="F:RNA binding"/>
    <property type="evidence" value="ECO:0007669"/>
    <property type="project" value="TreeGrafter"/>
</dbReference>
<dbReference type="Gene3D" id="1.10.8.10">
    <property type="entry name" value="DNA helicase RuvA subunit, C-terminal domain"/>
    <property type="match status" value="1"/>
</dbReference>
<dbReference type="Gene3D" id="3.80.10.10">
    <property type="entry name" value="Ribonuclease Inhibitor"/>
    <property type="match status" value="1"/>
</dbReference>
<dbReference type="GeneID" id="113207759"/>
<evidence type="ECO:0000256" key="7">
    <source>
        <dbReference type="ARBA" id="ARBA00023242"/>
    </source>
</evidence>
<dbReference type="InterPro" id="IPR035979">
    <property type="entry name" value="RBD_domain_sf"/>
</dbReference>
<dbReference type="Pfam" id="PF03943">
    <property type="entry name" value="TAP_C"/>
    <property type="match status" value="1"/>
</dbReference>
<dbReference type="GO" id="GO:0016973">
    <property type="term" value="P:poly(A)+ mRNA export from nucleus"/>
    <property type="evidence" value="ECO:0007669"/>
    <property type="project" value="TreeGrafter"/>
</dbReference>
<dbReference type="RefSeq" id="XP_026280226.1">
    <property type="nucleotide sequence ID" value="XM_026424441.2"/>
</dbReference>
<evidence type="ECO:0000313" key="13">
    <source>
        <dbReference type="RefSeq" id="XP_052127050.1"/>
    </source>
</evidence>
<dbReference type="PANTHER" id="PTHR10662">
    <property type="entry name" value="NUCLEAR RNA EXPORT FACTOR"/>
    <property type="match status" value="1"/>
</dbReference>
<keyword evidence="11" id="KW-1185">Reference proteome</keyword>
<dbReference type="SUPFAM" id="SSF54427">
    <property type="entry name" value="NTF2-like"/>
    <property type="match status" value="1"/>
</dbReference>
<keyword evidence="7" id="KW-0539">Nucleus</keyword>
<evidence type="ECO:0000256" key="4">
    <source>
        <dbReference type="ARBA" id="ARBA00022614"/>
    </source>
</evidence>
<dbReference type="SUPFAM" id="SSF52058">
    <property type="entry name" value="L domain-like"/>
    <property type="match status" value="1"/>
</dbReference>
<evidence type="ECO:0000259" key="9">
    <source>
        <dbReference type="PROSITE" id="PS50177"/>
    </source>
</evidence>
<dbReference type="SMART" id="SM00804">
    <property type="entry name" value="TAP_C"/>
    <property type="match status" value="1"/>
</dbReference>
<feature type="region of interest" description="Disordered" evidence="8">
    <location>
        <begin position="117"/>
        <end position="143"/>
    </location>
</feature>
<feature type="region of interest" description="Disordered" evidence="8">
    <location>
        <begin position="165"/>
        <end position="193"/>
    </location>
</feature>
<dbReference type="KEGG" id="foc:113207759"/>
<evidence type="ECO:0000256" key="6">
    <source>
        <dbReference type="ARBA" id="ARBA00022816"/>
    </source>
</evidence>
<keyword evidence="3" id="KW-0813">Transport</keyword>
<evidence type="ECO:0000256" key="8">
    <source>
        <dbReference type="SAM" id="MobiDB-lite"/>
    </source>
</evidence>
<dbReference type="PROSITE" id="PS51281">
    <property type="entry name" value="TAP_C"/>
    <property type="match status" value="1"/>
</dbReference>
<proteinExistence type="inferred from homology"/>
<comment type="subcellular location">
    <subcellularLocation>
        <location evidence="1">Nucleus</location>
    </subcellularLocation>
</comment>
<dbReference type="InterPro" id="IPR005637">
    <property type="entry name" value="TAP_C_dom"/>
</dbReference>
<dbReference type="PROSITE" id="PS51450">
    <property type="entry name" value="LRR"/>
    <property type="match status" value="1"/>
</dbReference>
<gene>
    <name evidence="12 13" type="primary">LOC113207759</name>
</gene>
<dbReference type="SUPFAM" id="SSF46934">
    <property type="entry name" value="UBA-like"/>
    <property type="match status" value="1"/>
</dbReference>
<dbReference type="InterPro" id="IPR018222">
    <property type="entry name" value="Nuclear_transport_factor_2_euk"/>
</dbReference>
<dbReference type="SUPFAM" id="SSF54928">
    <property type="entry name" value="RNA-binding domain, RBD"/>
    <property type="match status" value="1"/>
</dbReference>
<dbReference type="OrthoDB" id="25872at2759"/>
<dbReference type="AlphaFoldDB" id="A0A6J1SNV3"/>
<evidence type="ECO:0000256" key="5">
    <source>
        <dbReference type="ARBA" id="ARBA00022737"/>
    </source>
</evidence>
<dbReference type="PANTHER" id="PTHR10662:SF22">
    <property type="entry name" value="NUCLEAR RNA EXPORT FACTOR 1"/>
    <property type="match status" value="1"/>
</dbReference>
<dbReference type="InterPro" id="IPR030217">
    <property type="entry name" value="NXF_fam"/>
</dbReference>
<dbReference type="Proteomes" id="UP000504606">
    <property type="component" value="Unplaced"/>
</dbReference>
<dbReference type="InterPro" id="IPR009060">
    <property type="entry name" value="UBA-like_sf"/>
</dbReference>
<feature type="domain" description="TAP-C" evidence="10">
    <location>
        <begin position="675"/>
        <end position="730"/>
    </location>
</feature>
<accession>A0A6J1SNV3</accession>
<reference evidence="12 13" key="1">
    <citation type="submission" date="2025-04" db="UniProtKB">
        <authorList>
            <consortium name="RefSeq"/>
        </authorList>
    </citation>
    <scope>IDENTIFICATION</scope>
    <source>
        <tissue evidence="12 13">Whole organism</tissue>
    </source>
</reference>
<sequence length="731" mass="82480">MAGYPWHPNPGLSPNMAALLSQALHTAGNHRPPFNSHLLNAPLSNSNTAVPLMSTSIPPPSGPFMSNVPQNVTRTSSTITLPPMLAERRERMAAERNRMPQLESSSANANGTSHISLENSVQSTSNSTPPTNRYSEEGGMAERSGGLVRSNAAGQLPTFDLLAKRSAQKDPPEEAPTPVFSTEMGMGKECPKPPEQQVKSVIVLDTLNTHNKLLPHGSHRILHDNDYWHKFIITGPVAGNRIKILKRILESSEPTLLLPIMYQEEGDTAVFYARNCGSAIERLCRNNKLIFEVDKQKFILRIMLQCAPVNKLKLNALSILKNILEKRYNSSERCLDLSSFEHDSDLSSSMYCSLSQPSALHYVLITAINMPINFSILRLCHNGIRQLKIEVLMKASYLRTLDLSHNELLYQNDLVGLRDLTQVTKVVLDGNPLCAEFRSPDEYISQLKTLMPQLRSLDSVALFPGSIWVPKERNFLCSKDGHQMVDQFLKHFFDRYDWKDRRCLDGLYHNDALFTLTCVHISGQSTSESSSLTWYNTYNHNIAKLSDISKAEKNVYHGPDEILELFSSLPATEHDAYSFCVDLMHYNDKAAVLTVSGIFREHPTQAPDPNYMRSFRRVFALCCIAPNEWQIINEQLHLTNLTTEQVESAFRIRRPPVTAPVAAWLVQDAQLLSDAEKDQMATIMMQLTTLTKEWATRFLQESHWYVREALIAFVNKFEANELPKDAFLNDK</sequence>
<dbReference type="RefSeq" id="XP_052127050.1">
    <property type="nucleotide sequence ID" value="XM_052271090.1"/>
</dbReference>
<feature type="domain" description="NTF2" evidence="9">
    <location>
        <begin position="484"/>
        <end position="638"/>
    </location>
</feature>